<dbReference type="InterPro" id="IPR003410">
    <property type="entry name" value="HYR_dom"/>
</dbReference>
<dbReference type="EMBL" id="JAATJJ010000001">
    <property type="protein sequence ID" value="NJB70428.1"/>
    <property type="molecule type" value="Genomic_DNA"/>
</dbReference>
<evidence type="ECO:0000313" key="6">
    <source>
        <dbReference type="Proteomes" id="UP000590442"/>
    </source>
</evidence>
<feature type="domain" description="PKD" evidence="3">
    <location>
        <begin position="530"/>
        <end position="566"/>
    </location>
</feature>
<sequence>MRRILLFISLLFIVINSYGQSIVGFTLINSDTNEDLMEITEGAEINLLELPSESFNIRANVTGVVNSVRLQLSGSFSNARTENVAPYALFGDNDGNYNGQDLGIGTYIISGTPYSDSNLGGDQGEPFLIAFSLSESISLSNIICKDITVQLNPNGKTNIDAEDVFDGFVETSEVQNMTVVPNTFSIDNVGENIVTLSVLDTNGKNSMCTARVIVEDNVAPTVVCKSSVIIGLDENGEAYITPLDIDDGSNDAAGISSMSVSPSFFNNYGDGLVTLKVVDNNGNESTCNSQVILDDIIAPVISCPSDINVSSLNDNSVFIDIEMATATDNYWPTTNVSASRSDGLSLENPFPMGTTIITWTASDQVSNVSECTQTIVVEETPSVLSLVSFTLVNADTNEDIMPISDSMIFNILELPTTNLNIRGNTSEDVGSVRLELKGALSNTRTENVAPYALFGDNNGNYNGQDFGPGEYEIMGTPYSGSSLGGVQGIPLTVNFSISEEELFRPFVTTWKTDNQGLSEDNQITIPTYPGETYNYTVDWGDGIVENNYTGDATHTYLAPGIYTVSIVGQFPRIYFYDDNGLDTLEPDKGKLLTVENWGSIQWASMDGAFTGCYNLDVIASDFPDLLQVTSMANMFAGCSNLIGNNAIGNWDVSNVNILGAMFAAAYNFNIDIGNWNVGQVTEMGGMFTGATAFNQNIESWDMKNVVNMPFMFLGAANFNQDISSWNLQNAIEFTAMFEAATAFNQPIGNWNMTSASSFSRMFANATAFDQDLGSWDISNVLNMSEMFLNTGLSITNYDATLNGWSNQPLQSNILFDGGNSQYCLGEAARQKMMDDNGWIITDGGISDNCPDLGRPFITTWKTDNEGYSEDSQIRIPTYPRETYNYTVDWGDGNFDTGVTGDITHTYSVVGIYEVSITGEFPGIFVTTDENNKLLNVKQWGDILWKSFEKAFYQCHNLDVIATDVPNLSQVSSMKEMFGSCTSLIGNSSFENWDLQSVENMEYTFRNTSNFNQNINNWNVGSVKLMTGMFSESSFNQPLDNWNVANVTNFAGMFFGASNFNQNIGNWDMSNATSINAMFYDAISFNQDISAWDVGKVEAMANTFVNAISFNQDLANWDISKVNIMADMFIGAGLSVENYDNTLIGWSALESIQNGVVFHGGNSQYCLAENAKQKLIDDYGWIITDGGKSDNCANVEVPFVTTWKTDNEGASADNQITIPTYPGETYNYSVDWGDGTFDTGVSGDITHSYDVIGTYQVSISGNFPRIYFNGVNYMTDGNKEKILTIDQWGGNEWTSMDSAFRGCSNLDIVANDMPNLTYVLSTSSMFTDCSSLVGNQKFNDWDVSEIVDLSNMFSGASIFNQNIGSWNVSKATSLLGMFNSAKLFNQDIGGWNLGEVIDTSFMFSYAESFNQDIGVWNVSKVKGMIHMFSGAVSFNQDIGNWNVGTVINMGSMFSGATSFDRKIGNWDVGNVIDMNGMFNGAESFNQDIGNWNVSNVRNMLGMFNFAYSFNQPLNNWDVSNVENMMGMFSMARSFNQPLDNWDVSNVTNMSMMFNETKLNYPLNNWNVSNVTTMSAMFSQIKEFNQPLDDWDVSTVTDMSYMFIGAENFDQNLGTWDVGNVTDMSWMFNGASLFNQDIGSWDVGKVTNMASMFENAFVFNQDIGNWNVGNVEYMQNMFEEGISFDQDLGNWNIGNVLDLDSMFHQTELSTENYDAILNGWSSLPSLRSDMIFDAGNSQYCLGETGRNILINNYGWEIIDADKNCENMVLSIIGFVLVNADSNEDIMVIENGTQIDLLSLPTNSINIRATTTDDVNSVRLSLTGTISNTRTENVAPFALFGDNSGDYFGQDFVLGNYSLEATPYSEVGSGGTMGTTVTTSFSFVGSGVVSNKPQNMLNVMSIYPNPAVSQVTATFDEPSNVKTIMVFDVLGRLVQTYEAKEIKNGEGYEMDINFLQPGTYIIKTLDESGNNFQKQMVIEK</sequence>
<dbReference type="Proteomes" id="UP000590442">
    <property type="component" value="Unassembled WGS sequence"/>
</dbReference>
<dbReference type="Gene3D" id="2.60.40.10">
    <property type="entry name" value="Immunoglobulins"/>
    <property type="match status" value="1"/>
</dbReference>
<dbReference type="NCBIfam" id="TIGR02167">
    <property type="entry name" value="Liste_lipo_26"/>
    <property type="match status" value="3"/>
</dbReference>
<dbReference type="InterPro" id="IPR005046">
    <property type="entry name" value="DUF285"/>
</dbReference>
<keyword evidence="6" id="KW-1185">Reference proteome</keyword>
<keyword evidence="2" id="KW-0677">Repeat</keyword>
<feature type="domain" description="HYR" evidence="4">
    <location>
        <begin position="294"/>
        <end position="379"/>
    </location>
</feature>
<keyword evidence="1" id="KW-0732">Signal</keyword>
<evidence type="ECO:0000259" key="4">
    <source>
        <dbReference type="PROSITE" id="PS50825"/>
    </source>
</evidence>
<evidence type="ECO:0000256" key="2">
    <source>
        <dbReference type="ARBA" id="ARBA00022737"/>
    </source>
</evidence>
<gene>
    <name evidence="5" type="ORF">GGR42_000890</name>
</gene>
<dbReference type="RefSeq" id="WP_167961213.1">
    <property type="nucleotide sequence ID" value="NZ_JAATJJ010000001.1"/>
</dbReference>
<dbReference type="NCBIfam" id="TIGR04183">
    <property type="entry name" value="Por_Secre_tail"/>
    <property type="match status" value="1"/>
</dbReference>
<accession>A0A846QQP4</accession>
<dbReference type="Pfam" id="PF18962">
    <property type="entry name" value="Por_Secre_tail"/>
    <property type="match status" value="1"/>
</dbReference>
<protein>
    <submittedName>
        <fullName evidence="5">Surface protein</fullName>
    </submittedName>
</protein>
<organism evidence="5 6">
    <name type="scientific">Saonia flava</name>
    <dbReference type="NCBI Taxonomy" id="523696"/>
    <lineage>
        <taxon>Bacteria</taxon>
        <taxon>Pseudomonadati</taxon>
        <taxon>Bacteroidota</taxon>
        <taxon>Flavobacteriia</taxon>
        <taxon>Flavobacteriales</taxon>
        <taxon>Flavobacteriaceae</taxon>
        <taxon>Saonia</taxon>
    </lineage>
</organism>
<dbReference type="PROSITE" id="PS50825">
    <property type="entry name" value="HYR"/>
    <property type="match status" value="1"/>
</dbReference>
<dbReference type="InterPro" id="IPR000601">
    <property type="entry name" value="PKD_dom"/>
</dbReference>
<feature type="domain" description="PKD" evidence="3">
    <location>
        <begin position="1197"/>
        <end position="1259"/>
    </location>
</feature>
<evidence type="ECO:0000256" key="1">
    <source>
        <dbReference type="ARBA" id="ARBA00022729"/>
    </source>
</evidence>
<evidence type="ECO:0000313" key="5">
    <source>
        <dbReference type="EMBL" id="NJB70428.1"/>
    </source>
</evidence>
<reference evidence="5 6" key="1">
    <citation type="submission" date="2020-03" db="EMBL/GenBank/DDBJ databases">
        <title>Genomic Encyclopedia of Type Strains, Phase IV (KMG-IV): sequencing the most valuable type-strain genomes for metagenomic binning, comparative biology and taxonomic classification.</title>
        <authorList>
            <person name="Goeker M."/>
        </authorList>
    </citation>
    <scope>NUCLEOTIDE SEQUENCE [LARGE SCALE GENOMIC DNA]</scope>
    <source>
        <strain evidence="5 6">DSM 29762</strain>
    </source>
</reference>
<dbReference type="PANTHER" id="PTHR24273:SF32">
    <property type="entry name" value="HYALIN"/>
    <property type="match status" value="1"/>
</dbReference>
<dbReference type="Pfam" id="PF02494">
    <property type="entry name" value="HYR"/>
    <property type="match status" value="1"/>
</dbReference>
<dbReference type="PANTHER" id="PTHR24273">
    <property type="entry name" value="FI04643P-RELATED"/>
    <property type="match status" value="1"/>
</dbReference>
<dbReference type="CDD" id="cd00146">
    <property type="entry name" value="PKD"/>
    <property type="match status" value="3"/>
</dbReference>
<dbReference type="PROSITE" id="PS50093">
    <property type="entry name" value="PKD"/>
    <property type="match status" value="2"/>
</dbReference>
<proteinExistence type="predicted"/>
<name>A0A846QQP4_9FLAO</name>
<dbReference type="InterPro" id="IPR026444">
    <property type="entry name" value="Secre_tail"/>
</dbReference>
<evidence type="ECO:0000259" key="3">
    <source>
        <dbReference type="PROSITE" id="PS50093"/>
    </source>
</evidence>
<comment type="caution">
    <text evidence="5">The sequence shown here is derived from an EMBL/GenBank/DDBJ whole genome shotgun (WGS) entry which is preliminary data.</text>
</comment>
<dbReference type="Pfam" id="PF03382">
    <property type="entry name" value="DUF285"/>
    <property type="match status" value="5"/>
</dbReference>
<dbReference type="InterPro" id="IPR013783">
    <property type="entry name" value="Ig-like_fold"/>
</dbReference>
<dbReference type="InterPro" id="IPR011889">
    <property type="entry name" value="Liste_lipo_26"/>
</dbReference>
<dbReference type="SUPFAM" id="SSF49299">
    <property type="entry name" value="PKD domain"/>
    <property type="match status" value="2"/>
</dbReference>
<dbReference type="InterPro" id="IPR035986">
    <property type="entry name" value="PKD_dom_sf"/>
</dbReference>